<organism evidence="10 11">
    <name type="scientific">Imshaugia aleurites</name>
    <dbReference type="NCBI Taxonomy" id="172621"/>
    <lineage>
        <taxon>Eukaryota</taxon>
        <taxon>Fungi</taxon>
        <taxon>Dikarya</taxon>
        <taxon>Ascomycota</taxon>
        <taxon>Pezizomycotina</taxon>
        <taxon>Lecanoromycetes</taxon>
        <taxon>OSLEUM clade</taxon>
        <taxon>Lecanoromycetidae</taxon>
        <taxon>Lecanorales</taxon>
        <taxon>Lecanorineae</taxon>
        <taxon>Parmeliaceae</taxon>
        <taxon>Imshaugia</taxon>
    </lineage>
</organism>
<dbReference type="Gene3D" id="1.20.120.1780">
    <property type="entry name" value="UbiA prenyltransferase"/>
    <property type="match status" value="1"/>
</dbReference>
<comment type="pathway">
    <text evidence="3">Secondary metabolite biosynthesis.</text>
</comment>
<keyword evidence="5" id="KW-0808">Transferase</keyword>
<feature type="transmembrane region" description="Helical" evidence="9">
    <location>
        <begin position="148"/>
        <end position="164"/>
    </location>
</feature>
<evidence type="ECO:0000256" key="9">
    <source>
        <dbReference type="SAM" id="Phobius"/>
    </source>
</evidence>
<reference evidence="10" key="1">
    <citation type="submission" date="2021-03" db="EMBL/GenBank/DDBJ databases">
        <authorList>
            <person name="Tagirdzhanova G."/>
        </authorList>
    </citation>
    <scope>NUCLEOTIDE SEQUENCE</scope>
</reference>
<keyword evidence="6 9" id="KW-0812">Transmembrane</keyword>
<protein>
    <submittedName>
        <fullName evidence="10">Para-hydroxybenzoate--polyprenyltransferase, mitochondrial (PHB:polyprenyltransferase)</fullName>
    </submittedName>
</protein>
<comment type="caution">
    <text evidence="10">The sequence shown here is derived from an EMBL/GenBank/DDBJ whole genome shotgun (WGS) entry which is preliminary data.</text>
</comment>
<keyword evidence="7 9" id="KW-1133">Transmembrane helix</keyword>
<name>A0A8H3FH86_9LECA</name>
<feature type="transmembrane region" description="Helical" evidence="9">
    <location>
        <begin position="204"/>
        <end position="224"/>
    </location>
</feature>
<keyword evidence="11" id="KW-1185">Reference proteome</keyword>
<comment type="cofactor">
    <cofactor evidence="1">
        <name>Mg(2+)</name>
        <dbReference type="ChEBI" id="CHEBI:18420"/>
    </cofactor>
</comment>
<feature type="transmembrane region" description="Helical" evidence="9">
    <location>
        <begin position="280"/>
        <end position="297"/>
    </location>
</feature>
<feature type="transmembrane region" description="Helical" evidence="9">
    <location>
        <begin position="254"/>
        <end position="274"/>
    </location>
</feature>
<feature type="transmembrane region" description="Helical" evidence="9">
    <location>
        <begin position="121"/>
        <end position="142"/>
    </location>
</feature>
<feature type="transmembrane region" description="Helical" evidence="9">
    <location>
        <begin position="78"/>
        <end position="100"/>
    </location>
</feature>
<evidence type="ECO:0000256" key="4">
    <source>
        <dbReference type="ARBA" id="ARBA00005985"/>
    </source>
</evidence>
<evidence type="ECO:0000256" key="6">
    <source>
        <dbReference type="ARBA" id="ARBA00022692"/>
    </source>
</evidence>
<dbReference type="GO" id="GO:0005743">
    <property type="term" value="C:mitochondrial inner membrane"/>
    <property type="evidence" value="ECO:0007669"/>
    <property type="project" value="TreeGrafter"/>
</dbReference>
<evidence type="ECO:0000256" key="7">
    <source>
        <dbReference type="ARBA" id="ARBA00022989"/>
    </source>
</evidence>
<sequence>MSSSEKQSTNLFPDLPPYRPPQHGLLSYLPSSWVPYGELMRLSRPIGIVIIYCPYLFGAVFAAAVSDPSPSPDSLLKTALVLLIATVFLRGGAVAFNDLADRDLDGKIARTRNRPLARKAISPRNGYIFVAMQAAIWLAILAQLSRKCVTYAIPLLVLVGLYAYSKRVTDFTPVPLGFTVAWGVFIGSVAMGVDPTRLMLDGEIPTAAALFCFYLSSAVWTNIYETIYAHQDIQDDEKHGVKSMAIRLKGKVKLVLYLLAVLQVSLLACTGWLIGAGAPYFAGSCLGVAVSLGVMIWKVDLTQPNECWWWFSNGTWFVGGSIVFGFLGQVWGDQELQSLLDRTH</sequence>
<dbReference type="InterPro" id="IPR000537">
    <property type="entry name" value="UbiA_prenyltransferase"/>
</dbReference>
<dbReference type="EMBL" id="CAJPDT010000034">
    <property type="protein sequence ID" value="CAF9923640.1"/>
    <property type="molecule type" value="Genomic_DNA"/>
</dbReference>
<proteinExistence type="inferred from homology"/>
<evidence type="ECO:0000256" key="2">
    <source>
        <dbReference type="ARBA" id="ARBA00004141"/>
    </source>
</evidence>
<dbReference type="Proteomes" id="UP000664534">
    <property type="component" value="Unassembled WGS sequence"/>
</dbReference>
<comment type="similarity">
    <text evidence="4">Belongs to the UbiA prenyltransferase family.</text>
</comment>
<dbReference type="GO" id="GO:0006744">
    <property type="term" value="P:ubiquinone biosynthetic process"/>
    <property type="evidence" value="ECO:0007669"/>
    <property type="project" value="TreeGrafter"/>
</dbReference>
<evidence type="ECO:0000256" key="5">
    <source>
        <dbReference type="ARBA" id="ARBA00022679"/>
    </source>
</evidence>
<dbReference type="AlphaFoldDB" id="A0A8H3FH86"/>
<dbReference type="CDD" id="cd13959">
    <property type="entry name" value="PT_UbiA_COQ2"/>
    <property type="match status" value="1"/>
</dbReference>
<evidence type="ECO:0000256" key="3">
    <source>
        <dbReference type="ARBA" id="ARBA00005179"/>
    </source>
</evidence>
<evidence type="ECO:0000313" key="11">
    <source>
        <dbReference type="Proteomes" id="UP000664534"/>
    </source>
</evidence>
<keyword evidence="8 9" id="KW-0472">Membrane</keyword>
<dbReference type="GO" id="GO:0008412">
    <property type="term" value="F:4-hydroxybenzoate polyprenyltransferase activity"/>
    <property type="evidence" value="ECO:0007669"/>
    <property type="project" value="TreeGrafter"/>
</dbReference>
<dbReference type="PANTHER" id="PTHR11048:SF28">
    <property type="entry name" value="4-HYDROXYBENZOATE POLYPRENYLTRANSFERASE, MITOCHONDRIAL"/>
    <property type="match status" value="1"/>
</dbReference>
<dbReference type="InterPro" id="IPR044878">
    <property type="entry name" value="UbiA_sf"/>
</dbReference>
<dbReference type="InterPro" id="IPR039653">
    <property type="entry name" value="Prenyltransferase"/>
</dbReference>
<dbReference type="FunFam" id="1.10.357.140:FF:000008">
    <property type="entry name" value="4-hydroxybenzoate octaprenyltransferase"/>
    <property type="match status" value="1"/>
</dbReference>
<comment type="subcellular location">
    <subcellularLocation>
        <location evidence="2">Membrane</location>
        <topology evidence="2">Multi-pass membrane protein</topology>
    </subcellularLocation>
</comment>
<dbReference type="Gene3D" id="1.10.357.140">
    <property type="entry name" value="UbiA prenyltransferase"/>
    <property type="match status" value="1"/>
</dbReference>
<dbReference type="OrthoDB" id="18170at2759"/>
<dbReference type="PANTHER" id="PTHR11048">
    <property type="entry name" value="PRENYLTRANSFERASES"/>
    <property type="match status" value="1"/>
</dbReference>
<accession>A0A8H3FH86</accession>
<evidence type="ECO:0000256" key="8">
    <source>
        <dbReference type="ARBA" id="ARBA00023136"/>
    </source>
</evidence>
<feature type="transmembrane region" description="Helical" evidence="9">
    <location>
        <begin position="309"/>
        <end position="331"/>
    </location>
</feature>
<evidence type="ECO:0000256" key="1">
    <source>
        <dbReference type="ARBA" id="ARBA00001946"/>
    </source>
</evidence>
<evidence type="ECO:0000313" key="10">
    <source>
        <dbReference type="EMBL" id="CAF9923640.1"/>
    </source>
</evidence>
<feature type="transmembrane region" description="Helical" evidence="9">
    <location>
        <begin position="46"/>
        <end position="66"/>
    </location>
</feature>
<feature type="transmembrane region" description="Helical" evidence="9">
    <location>
        <begin position="171"/>
        <end position="192"/>
    </location>
</feature>
<gene>
    <name evidence="10" type="primary">COQ2_2</name>
    <name evidence="10" type="ORF">IMSHALPRED_005979</name>
</gene>
<dbReference type="FunFam" id="1.20.120.1780:FF:000001">
    <property type="entry name" value="4-hydroxybenzoate octaprenyltransferase"/>
    <property type="match status" value="1"/>
</dbReference>
<dbReference type="Pfam" id="PF01040">
    <property type="entry name" value="UbiA"/>
    <property type="match status" value="1"/>
</dbReference>